<dbReference type="EMBL" id="ARXR01000007">
    <property type="protein sequence ID" value="MBF5052627.1"/>
    <property type="molecule type" value="Genomic_DNA"/>
</dbReference>
<evidence type="ECO:0000256" key="3">
    <source>
        <dbReference type="ARBA" id="ARBA00004651"/>
    </source>
</evidence>
<evidence type="ECO:0000256" key="15">
    <source>
        <dbReference type="ARBA" id="ARBA00022989"/>
    </source>
</evidence>
<keyword evidence="10 20" id="KW-0679">Respiratory chain</keyword>
<reference evidence="24 25" key="1">
    <citation type="submission" date="2012-09" db="EMBL/GenBank/DDBJ databases">
        <title>Genome Sequence of alkane-degrading Bacterium Alcanivorax venustensis ISO4.</title>
        <authorList>
            <person name="Lai Q."/>
            <person name="Shao Z."/>
        </authorList>
    </citation>
    <scope>NUCLEOTIDE SEQUENCE [LARGE SCALE GENOMIC DNA]</scope>
    <source>
        <strain evidence="24 25">ISO4</strain>
    </source>
</reference>
<dbReference type="PANTHER" id="PTHR10422:SF29">
    <property type="entry name" value="CYTOCHROME C OXIDASE SUBUNIT 1 HOMOLOG, BACTEROID"/>
    <property type="match status" value="1"/>
</dbReference>
<dbReference type="NCBIfam" id="TIGR00780">
    <property type="entry name" value="ccoN"/>
    <property type="match status" value="1"/>
</dbReference>
<evidence type="ECO:0000256" key="13">
    <source>
        <dbReference type="ARBA" id="ARBA00022967"/>
    </source>
</evidence>
<evidence type="ECO:0000256" key="16">
    <source>
        <dbReference type="ARBA" id="ARBA00023004"/>
    </source>
</evidence>
<feature type="domain" description="Cytochrome oxidase subunit I profile" evidence="23">
    <location>
        <begin position="1"/>
        <end position="488"/>
    </location>
</feature>
<dbReference type="Gene3D" id="1.20.210.10">
    <property type="entry name" value="Cytochrome c oxidase-like, subunit I domain"/>
    <property type="match status" value="1"/>
</dbReference>
<dbReference type="InterPro" id="IPR036927">
    <property type="entry name" value="Cyt_c_oxase-like_su1_sf"/>
</dbReference>
<evidence type="ECO:0000256" key="4">
    <source>
        <dbReference type="ARBA" id="ARBA00004673"/>
    </source>
</evidence>
<dbReference type="InterPro" id="IPR004677">
    <property type="entry name" value="Cyt_c_oxidase_cbb3_su1"/>
</dbReference>
<feature type="region of interest" description="Disordered" evidence="21">
    <location>
        <begin position="474"/>
        <end position="494"/>
    </location>
</feature>
<comment type="cofactor">
    <cofactor evidence="2">
        <name>Cu(2+)</name>
        <dbReference type="ChEBI" id="CHEBI:29036"/>
    </cofactor>
</comment>
<evidence type="ECO:0000256" key="1">
    <source>
        <dbReference type="ARBA" id="ARBA00001970"/>
    </source>
</evidence>
<evidence type="ECO:0000313" key="24">
    <source>
        <dbReference type="EMBL" id="MBF5052627.1"/>
    </source>
</evidence>
<keyword evidence="17" id="KW-0186">Copper</keyword>
<gene>
    <name evidence="24" type="ORF">ISO4_01229</name>
</gene>
<evidence type="ECO:0000256" key="6">
    <source>
        <dbReference type="ARBA" id="ARBA00012949"/>
    </source>
</evidence>
<evidence type="ECO:0000256" key="9">
    <source>
        <dbReference type="ARBA" id="ARBA00022617"/>
    </source>
</evidence>
<proteinExistence type="inferred from homology"/>
<dbReference type="PROSITE" id="PS50855">
    <property type="entry name" value="COX1"/>
    <property type="match status" value="1"/>
</dbReference>
<keyword evidence="18 22" id="KW-0472">Membrane</keyword>
<dbReference type="InterPro" id="IPR023616">
    <property type="entry name" value="Cyt_c_oxase-like_su1_dom"/>
</dbReference>
<keyword evidence="13" id="KW-1278">Translocase</keyword>
<feature type="transmembrane region" description="Helical" evidence="22">
    <location>
        <begin position="129"/>
        <end position="151"/>
    </location>
</feature>
<evidence type="ECO:0000256" key="19">
    <source>
        <dbReference type="ARBA" id="ARBA00047816"/>
    </source>
</evidence>
<comment type="catalytic activity">
    <reaction evidence="19">
        <text>4 Fe(II)-[cytochrome c] + O2 + 8 H(+)(in) = 4 Fe(III)-[cytochrome c] + 2 H2O + 4 H(+)(out)</text>
        <dbReference type="Rhea" id="RHEA:11436"/>
        <dbReference type="Rhea" id="RHEA-COMP:10350"/>
        <dbReference type="Rhea" id="RHEA-COMP:14399"/>
        <dbReference type="ChEBI" id="CHEBI:15377"/>
        <dbReference type="ChEBI" id="CHEBI:15378"/>
        <dbReference type="ChEBI" id="CHEBI:15379"/>
        <dbReference type="ChEBI" id="CHEBI:29033"/>
        <dbReference type="ChEBI" id="CHEBI:29034"/>
        <dbReference type="EC" id="7.1.1.9"/>
    </reaction>
</comment>
<protein>
    <recommendedName>
        <fullName evidence="6">cytochrome-c oxidase</fullName>
        <ecNumber evidence="6">7.1.1.9</ecNumber>
    </recommendedName>
</protein>
<keyword evidence="9 20" id="KW-0349">Heme</keyword>
<keyword evidence="25" id="KW-1185">Reference proteome</keyword>
<accession>A0ABS0AGB0</accession>
<feature type="transmembrane region" description="Helical" evidence="22">
    <location>
        <begin position="94"/>
        <end position="117"/>
    </location>
</feature>
<evidence type="ECO:0000256" key="11">
    <source>
        <dbReference type="ARBA" id="ARBA00022692"/>
    </source>
</evidence>
<feature type="transmembrane region" description="Helical" evidence="22">
    <location>
        <begin position="383"/>
        <end position="402"/>
    </location>
</feature>
<evidence type="ECO:0000313" key="25">
    <source>
        <dbReference type="Proteomes" id="UP000644441"/>
    </source>
</evidence>
<dbReference type="InterPro" id="IPR000883">
    <property type="entry name" value="Cyt_C_Oxase_1"/>
</dbReference>
<evidence type="ECO:0000256" key="7">
    <source>
        <dbReference type="ARBA" id="ARBA00022448"/>
    </source>
</evidence>
<feature type="transmembrane region" description="Helical" evidence="22">
    <location>
        <begin position="17"/>
        <end position="42"/>
    </location>
</feature>
<evidence type="ECO:0000256" key="20">
    <source>
        <dbReference type="RuleBase" id="RU000370"/>
    </source>
</evidence>
<evidence type="ECO:0000256" key="22">
    <source>
        <dbReference type="SAM" id="Phobius"/>
    </source>
</evidence>
<keyword evidence="14 20" id="KW-0249">Electron transport</keyword>
<sequence length="494" mass="55074">MPMSQTTETYDDQIVRLFLLAAVVWGAIGMSVGVFAAAQLYWPSLNFGVPWLTFSRIRPDHTFGVIFAFGGSALIGTCYYVVQRTGHTRLALGRLARFTFWGWQTACVLAMVTMPLGLTQSKEYAEPEWWIDIIIAVTWVSFGVVFFATLARRRVQHIYVANWYYGAFIIAVGLLHIVNNMVIPVSLTKSYPIYSGAVDAMVQWWYGHNAVAFFLTAGFLGMMYYFVPRQARQPLWSYRFSIVNFWALISVYMWAGSHHLIYTALPDWVQSVGVAFSLVLLMPSWGSAANGLLTFNGSWHRLKTDPAAKFMVLSLVFYAAATFEGSMMALKSVNSLSHYTDWTVAHVHSGSLGWVAMITIGSLYAMAPRALGKPMYSRTAMEVHFWLHVAGTLIYIGGMWAAGVMEGVMWRETLANGSLAYSFMESLMAIKPLYVVRWLGGLFTLAGMGLMLWNLWHTADDARAHLIKPIPVPIPEPTHDQTPQPLTAASGGAS</sequence>
<dbReference type="SUPFAM" id="SSF81442">
    <property type="entry name" value="Cytochrome c oxidase subunit I-like"/>
    <property type="match status" value="1"/>
</dbReference>
<name>A0ABS0AGB0_9GAMM</name>
<comment type="subcellular location">
    <subcellularLocation>
        <location evidence="3">Cell membrane</location>
        <topology evidence="3">Multi-pass membrane protein</topology>
    </subcellularLocation>
</comment>
<evidence type="ECO:0000256" key="18">
    <source>
        <dbReference type="ARBA" id="ARBA00023136"/>
    </source>
</evidence>
<evidence type="ECO:0000256" key="5">
    <source>
        <dbReference type="ARBA" id="ARBA00009578"/>
    </source>
</evidence>
<evidence type="ECO:0000256" key="17">
    <source>
        <dbReference type="ARBA" id="ARBA00023008"/>
    </source>
</evidence>
<keyword evidence="8" id="KW-1003">Cell membrane</keyword>
<dbReference type="Proteomes" id="UP000644441">
    <property type="component" value="Unassembled WGS sequence"/>
</dbReference>
<comment type="pathway">
    <text evidence="4">Energy metabolism; oxidative phosphorylation.</text>
</comment>
<feature type="transmembrane region" description="Helical" evidence="22">
    <location>
        <begin position="62"/>
        <end position="82"/>
    </location>
</feature>
<feature type="transmembrane region" description="Helical" evidence="22">
    <location>
        <begin position="434"/>
        <end position="456"/>
    </location>
</feature>
<dbReference type="PROSITE" id="PS00077">
    <property type="entry name" value="COX1_CUB"/>
    <property type="match status" value="1"/>
</dbReference>
<evidence type="ECO:0000256" key="2">
    <source>
        <dbReference type="ARBA" id="ARBA00001973"/>
    </source>
</evidence>
<evidence type="ECO:0000259" key="23">
    <source>
        <dbReference type="PROSITE" id="PS50855"/>
    </source>
</evidence>
<dbReference type="Pfam" id="PF00115">
    <property type="entry name" value="COX1"/>
    <property type="match status" value="1"/>
</dbReference>
<dbReference type="EC" id="7.1.1.9" evidence="6"/>
<organism evidence="24 25">
    <name type="scientific">Alloalcanivorax venustensis ISO4</name>
    <dbReference type="NCBI Taxonomy" id="1177184"/>
    <lineage>
        <taxon>Bacteria</taxon>
        <taxon>Pseudomonadati</taxon>
        <taxon>Pseudomonadota</taxon>
        <taxon>Gammaproteobacteria</taxon>
        <taxon>Oceanospirillales</taxon>
        <taxon>Alcanivoracaceae</taxon>
        <taxon>Alloalcanivorax</taxon>
    </lineage>
</organism>
<comment type="similarity">
    <text evidence="5 20">Belongs to the heme-copper respiratory oxidase family.</text>
</comment>
<feature type="transmembrane region" description="Helical" evidence="22">
    <location>
        <begin position="205"/>
        <end position="226"/>
    </location>
</feature>
<dbReference type="InterPro" id="IPR023615">
    <property type="entry name" value="Cyt_c_Oxase_su1_BS"/>
</dbReference>
<evidence type="ECO:0000256" key="21">
    <source>
        <dbReference type="SAM" id="MobiDB-lite"/>
    </source>
</evidence>
<feature type="transmembrane region" description="Helical" evidence="22">
    <location>
        <begin position="307"/>
        <end position="330"/>
    </location>
</feature>
<keyword evidence="7 20" id="KW-0813">Transport</keyword>
<keyword evidence="12" id="KW-0479">Metal-binding</keyword>
<feature type="transmembrane region" description="Helical" evidence="22">
    <location>
        <begin position="238"/>
        <end position="255"/>
    </location>
</feature>
<evidence type="ECO:0000256" key="12">
    <source>
        <dbReference type="ARBA" id="ARBA00022723"/>
    </source>
</evidence>
<keyword evidence="11 20" id="KW-0812">Transmembrane</keyword>
<dbReference type="PANTHER" id="PTHR10422">
    <property type="entry name" value="CYTOCHROME C OXIDASE SUBUNIT 1"/>
    <property type="match status" value="1"/>
</dbReference>
<evidence type="ECO:0000256" key="10">
    <source>
        <dbReference type="ARBA" id="ARBA00022660"/>
    </source>
</evidence>
<keyword evidence="16" id="KW-0408">Iron</keyword>
<evidence type="ECO:0000256" key="14">
    <source>
        <dbReference type="ARBA" id="ARBA00022982"/>
    </source>
</evidence>
<feature type="transmembrane region" description="Helical" evidence="22">
    <location>
        <begin position="350"/>
        <end position="371"/>
    </location>
</feature>
<keyword evidence="15 22" id="KW-1133">Transmembrane helix</keyword>
<feature type="transmembrane region" description="Helical" evidence="22">
    <location>
        <begin position="163"/>
        <end position="185"/>
    </location>
</feature>
<comment type="caution">
    <text evidence="24">The sequence shown here is derived from an EMBL/GenBank/DDBJ whole genome shotgun (WGS) entry which is preliminary data.</text>
</comment>
<comment type="cofactor">
    <cofactor evidence="1">
        <name>heme b</name>
        <dbReference type="ChEBI" id="CHEBI:60344"/>
    </cofactor>
</comment>
<evidence type="ECO:0000256" key="8">
    <source>
        <dbReference type="ARBA" id="ARBA00022475"/>
    </source>
</evidence>
<feature type="transmembrane region" description="Helical" evidence="22">
    <location>
        <begin position="275"/>
        <end position="295"/>
    </location>
</feature>